<dbReference type="Pfam" id="PF12412">
    <property type="entry name" value="DUF3667"/>
    <property type="match status" value="1"/>
</dbReference>
<dbReference type="InterPro" id="IPR022134">
    <property type="entry name" value="DUF3667"/>
</dbReference>
<feature type="transmembrane region" description="Helical" evidence="1">
    <location>
        <begin position="257"/>
        <end position="281"/>
    </location>
</feature>
<protein>
    <submittedName>
        <fullName evidence="2">DUF3667 domain-containing protein</fullName>
    </submittedName>
</protein>
<gene>
    <name evidence="2" type="ORF">AACH10_15100</name>
</gene>
<feature type="transmembrane region" description="Helical" evidence="1">
    <location>
        <begin position="225"/>
        <end position="245"/>
    </location>
</feature>
<organism evidence="2 3">
    <name type="scientific">Pseudaquabacterium inlustre</name>
    <dbReference type="NCBI Taxonomy" id="2984192"/>
    <lineage>
        <taxon>Bacteria</taxon>
        <taxon>Pseudomonadati</taxon>
        <taxon>Pseudomonadota</taxon>
        <taxon>Betaproteobacteria</taxon>
        <taxon>Burkholderiales</taxon>
        <taxon>Sphaerotilaceae</taxon>
        <taxon>Pseudaquabacterium</taxon>
    </lineage>
</organism>
<feature type="transmembrane region" description="Helical" evidence="1">
    <location>
        <begin position="80"/>
        <end position="98"/>
    </location>
</feature>
<keyword evidence="3" id="KW-1185">Reference proteome</keyword>
<keyword evidence="1" id="KW-1133">Transmembrane helix</keyword>
<feature type="transmembrane region" description="Helical" evidence="1">
    <location>
        <begin position="201"/>
        <end position="219"/>
    </location>
</feature>
<dbReference type="EMBL" id="JBBUTH010000008">
    <property type="protein sequence ID" value="MEK8051575.1"/>
    <property type="molecule type" value="Genomic_DNA"/>
</dbReference>
<evidence type="ECO:0000256" key="1">
    <source>
        <dbReference type="SAM" id="Phobius"/>
    </source>
</evidence>
<sequence length="282" mass="31744">MHCANCGQPLPQPVTAYCGHCGQETRLRPPTLLELGQQFGGAYLSTEGALWRTLALLLRRPGELTVQYLRGRRRHYVLPLRLYLTVSVLVLLLMRTVAHVNVNVADLPADSHRMPNVQLRLGPGEAGMKDGVFYCQRLPAWMCANLQQRLDLAPQALARQVSTLGERFLGNLGTAMFVLLPSFALWLQLAYRNRRLHYTEHLVFALHLHAFWFLMLGLMLSGWDWLIVLALLAVPVHGWLALGRVYRDRRWVRALRVLAIGLAQGLALLVTTTALGLYTLLA</sequence>
<keyword evidence="1" id="KW-0472">Membrane</keyword>
<dbReference type="Proteomes" id="UP001365405">
    <property type="component" value="Unassembled WGS sequence"/>
</dbReference>
<name>A0ABU9CK68_9BURK</name>
<evidence type="ECO:0000313" key="2">
    <source>
        <dbReference type="EMBL" id="MEK8051575.1"/>
    </source>
</evidence>
<reference evidence="2 3" key="1">
    <citation type="submission" date="2024-04" db="EMBL/GenBank/DDBJ databases">
        <title>Novel species of the genus Ideonella isolated from streams.</title>
        <authorList>
            <person name="Lu H."/>
        </authorList>
    </citation>
    <scope>NUCLEOTIDE SEQUENCE [LARGE SCALE GENOMIC DNA]</scope>
    <source>
        <strain evidence="2 3">DXS22W</strain>
    </source>
</reference>
<proteinExistence type="predicted"/>
<comment type="caution">
    <text evidence="2">The sequence shown here is derived from an EMBL/GenBank/DDBJ whole genome shotgun (WGS) entry which is preliminary data.</text>
</comment>
<keyword evidence="1" id="KW-0812">Transmembrane</keyword>
<dbReference type="RefSeq" id="WP_341411277.1">
    <property type="nucleotide sequence ID" value="NZ_JBBUTH010000008.1"/>
</dbReference>
<feature type="transmembrane region" description="Helical" evidence="1">
    <location>
        <begin position="168"/>
        <end position="189"/>
    </location>
</feature>
<evidence type="ECO:0000313" key="3">
    <source>
        <dbReference type="Proteomes" id="UP001365405"/>
    </source>
</evidence>
<accession>A0ABU9CK68</accession>